<proteinExistence type="predicted"/>
<comment type="caution">
    <text evidence="1">The sequence shown here is derived from an EMBL/GenBank/DDBJ whole genome shotgun (WGS) entry which is preliminary data.</text>
</comment>
<keyword evidence="2" id="KW-1185">Reference proteome</keyword>
<reference evidence="1" key="1">
    <citation type="journal article" date="2022" name="bioRxiv">
        <title>Sequencing and chromosome-scale assembly of the giantPleurodeles waltlgenome.</title>
        <authorList>
            <person name="Brown T."/>
            <person name="Elewa A."/>
            <person name="Iarovenko S."/>
            <person name="Subramanian E."/>
            <person name="Araus A.J."/>
            <person name="Petzold A."/>
            <person name="Susuki M."/>
            <person name="Suzuki K.-i.T."/>
            <person name="Hayashi T."/>
            <person name="Toyoda A."/>
            <person name="Oliveira C."/>
            <person name="Osipova E."/>
            <person name="Leigh N.D."/>
            <person name="Simon A."/>
            <person name="Yun M.H."/>
        </authorList>
    </citation>
    <scope>NUCLEOTIDE SEQUENCE</scope>
    <source>
        <strain evidence="1">20211129_DDA</strain>
        <tissue evidence="1">Liver</tissue>
    </source>
</reference>
<evidence type="ECO:0000313" key="2">
    <source>
        <dbReference type="Proteomes" id="UP001066276"/>
    </source>
</evidence>
<sequence>MKVGGGARSGCGVSELRDRDERWMGVGGVTALRELRRGWGPKLQIPPGISWSHGRGNKGCGPKQNMAVCETQSNGCSGGPSGSATAGGVPQGPLQLCVVAFPSDAGVPQVWLPKGGAASLRTSQTRVPAPKMAYREFSLDP</sequence>
<dbReference type="Proteomes" id="UP001066276">
    <property type="component" value="Chromosome 5"/>
</dbReference>
<gene>
    <name evidence="1" type="ORF">NDU88_002632</name>
</gene>
<protein>
    <submittedName>
        <fullName evidence="1">Uncharacterized protein</fullName>
    </submittedName>
</protein>
<accession>A0AAV7RCK2</accession>
<dbReference type="AlphaFoldDB" id="A0AAV7RCK2"/>
<dbReference type="EMBL" id="JANPWB010000009">
    <property type="protein sequence ID" value="KAJ1149828.1"/>
    <property type="molecule type" value="Genomic_DNA"/>
</dbReference>
<organism evidence="1 2">
    <name type="scientific">Pleurodeles waltl</name>
    <name type="common">Iberian ribbed newt</name>
    <dbReference type="NCBI Taxonomy" id="8319"/>
    <lineage>
        <taxon>Eukaryota</taxon>
        <taxon>Metazoa</taxon>
        <taxon>Chordata</taxon>
        <taxon>Craniata</taxon>
        <taxon>Vertebrata</taxon>
        <taxon>Euteleostomi</taxon>
        <taxon>Amphibia</taxon>
        <taxon>Batrachia</taxon>
        <taxon>Caudata</taxon>
        <taxon>Salamandroidea</taxon>
        <taxon>Salamandridae</taxon>
        <taxon>Pleurodelinae</taxon>
        <taxon>Pleurodeles</taxon>
    </lineage>
</organism>
<evidence type="ECO:0000313" key="1">
    <source>
        <dbReference type="EMBL" id="KAJ1149828.1"/>
    </source>
</evidence>
<name>A0AAV7RCK2_PLEWA</name>